<name>A0ABS5C9Z5_9BACL</name>
<keyword evidence="2" id="KW-1185">Reference proteome</keyword>
<sequence length="86" mass="9285">MSTQTPSKAVISPIIKRHLTAKATFEVATASDAITISDEPGAEVLLGRGDMLYEANGATRVRLQSGYVSNVEIEELVEKMKITYGN</sequence>
<evidence type="ECO:0000313" key="1">
    <source>
        <dbReference type="EMBL" id="MBP3962816.1"/>
    </source>
</evidence>
<gene>
    <name evidence="1" type="ORF">I8J30_08885</name>
</gene>
<dbReference type="PANTHER" id="PTHR22683">
    <property type="entry name" value="SPORULATION PROTEIN RELATED"/>
    <property type="match status" value="1"/>
</dbReference>
<organism evidence="1 2">
    <name type="scientific">Paenibacillus lignilyticus</name>
    <dbReference type="NCBI Taxonomy" id="1172615"/>
    <lineage>
        <taxon>Bacteria</taxon>
        <taxon>Bacillati</taxon>
        <taxon>Bacillota</taxon>
        <taxon>Bacilli</taxon>
        <taxon>Bacillales</taxon>
        <taxon>Paenibacillaceae</taxon>
        <taxon>Paenibacillus</taxon>
    </lineage>
</organism>
<accession>A0ABS5C9Z5</accession>
<dbReference type="PANTHER" id="PTHR22683:SF41">
    <property type="entry name" value="DNA TRANSLOCASE FTSK"/>
    <property type="match status" value="1"/>
</dbReference>
<dbReference type="EMBL" id="JAGKSP010000002">
    <property type="protein sequence ID" value="MBP3962816.1"/>
    <property type="molecule type" value="Genomic_DNA"/>
</dbReference>
<dbReference type="Proteomes" id="UP000673394">
    <property type="component" value="Unassembled WGS sequence"/>
</dbReference>
<protein>
    <submittedName>
        <fullName evidence="1">Uncharacterized protein</fullName>
    </submittedName>
</protein>
<dbReference type="Gene3D" id="3.40.50.300">
    <property type="entry name" value="P-loop containing nucleotide triphosphate hydrolases"/>
    <property type="match status" value="1"/>
</dbReference>
<evidence type="ECO:0000313" key="2">
    <source>
        <dbReference type="Proteomes" id="UP000673394"/>
    </source>
</evidence>
<proteinExistence type="predicted"/>
<dbReference type="InterPro" id="IPR027417">
    <property type="entry name" value="P-loop_NTPase"/>
</dbReference>
<reference evidence="1 2" key="1">
    <citation type="submission" date="2021-04" db="EMBL/GenBank/DDBJ databases">
        <title>Paenibacillus sp. DLE-14 whole genome sequence.</title>
        <authorList>
            <person name="Ham Y.J."/>
        </authorList>
    </citation>
    <scope>NUCLEOTIDE SEQUENCE [LARGE SCALE GENOMIC DNA]</scope>
    <source>
        <strain evidence="1 2">DLE-14</strain>
    </source>
</reference>
<dbReference type="RefSeq" id="WP_210657282.1">
    <property type="nucleotide sequence ID" value="NZ_JAGKSP010000002.1"/>
</dbReference>
<comment type="caution">
    <text evidence="1">The sequence shown here is derived from an EMBL/GenBank/DDBJ whole genome shotgun (WGS) entry which is preliminary data.</text>
</comment>
<dbReference type="InterPro" id="IPR050206">
    <property type="entry name" value="FtsK/SpoIIIE/SftA"/>
</dbReference>